<name>A0A3G5A1J6_9VIRU</name>
<organism evidence="1">
    <name type="scientific">Harvfovirus sp</name>
    <dbReference type="NCBI Taxonomy" id="2487768"/>
    <lineage>
        <taxon>Viruses</taxon>
        <taxon>Varidnaviria</taxon>
        <taxon>Bamfordvirae</taxon>
        <taxon>Nucleocytoviricota</taxon>
        <taxon>Megaviricetes</taxon>
        <taxon>Imitervirales</taxon>
        <taxon>Mimiviridae</taxon>
        <taxon>Klosneuvirinae</taxon>
    </lineage>
</organism>
<dbReference type="EMBL" id="MK072257">
    <property type="protein sequence ID" value="AYV81075.1"/>
    <property type="molecule type" value="Genomic_DNA"/>
</dbReference>
<gene>
    <name evidence="1" type="ORF">Harvfovirus15_19</name>
</gene>
<reference evidence="1" key="1">
    <citation type="submission" date="2018-10" db="EMBL/GenBank/DDBJ databases">
        <title>Hidden diversity of soil giant viruses.</title>
        <authorList>
            <person name="Schulz F."/>
            <person name="Alteio L."/>
            <person name="Goudeau D."/>
            <person name="Ryan E.M."/>
            <person name="Malmstrom R.R."/>
            <person name="Blanchard J."/>
            <person name="Woyke T."/>
        </authorList>
    </citation>
    <scope>NUCLEOTIDE SEQUENCE</scope>
    <source>
        <strain evidence="1">HAV1</strain>
    </source>
</reference>
<accession>A0A3G5A1J6</accession>
<proteinExistence type="predicted"/>
<sequence>MRDRIPRKKNIMFVMEAITDREKKRNSAGSQRNSKIAGMAEVTTVIGMKIIILYGN</sequence>
<protein>
    <submittedName>
        <fullName evidence="1">Uncharacterized protein</fullName>
    </submittedName>
</protein>
<evidence type="ECO:0000313" key="1">
    <source>
        <dbReference type="EMBL" id="AYV81075.1"/>
    </source>
</evidence>